<name>T1ACN0_9ZZZZ</name>
<feature type="non-terminal residue" evidence="1">
    <location>
        <position position="1"/>
    </location>
</feature>
<organism evidence="1">
    <name type="scientific">mine drainage metagenome</name>
    <dbReference type="NCBI Taxonomy" id="410659"/>
    <lineage>
        <taxon>unclassified sequences</taxon>
        <taxon>metagenomes</taxon>
        <taxon>ecological metagenomes</taxon>
    </lineage>
</organism>
<protein>
    <submittedName>
        <fullName evidence="1">Transposase IS4 family protein</fullName>
    </submittedName>
</protein>
<proteinExistence type="predicted"/>
<sequence>GALDHRRFWEAMDALSSEHLQEIERRIVAHMVETFDLDCSGLVLDMTNFATWIDSANERAPIAQRGHSKQKRADLRICGLGLIVAKDGGVPLASHAYPGNRPDVTQFGLMVNELTARFSALVGDKATSATKRLTLV</sequence>
<reference evidence="1" key="2">
    <citation type="journal article" date="2014" name="ISME J.">
        <title>Microbial stratification in low pH oxic and suboxic macroscopic growths along an acid mine drainage.</title>
        <authorList>
            <person name="Mendez-Garcia C."/>
            <person name="Mesa V."/>
            <person name="Sprenger R.R."/>
            <person name="Richter M."/>
            <person name="Diez M.S."/>
            <person name="Solano J."/>
            <person name="Bargiela R."/>
            <person name="Golyshina O.V."/>
            <person name="Manteca A."/>
            <person name="Ramos J.L."/>
            <person name="Gallego J.R."/>
            <person name="Llorente I."/>
            <person name="Martins Dos Santos V.A."/>
            <person name="Jensen O.N."/>
            <person name="Pelaez A.I."/>
            <person name="Sanchez J."/>
            <person name="Ferrer M."/>
        </authorList>
    </citation>
    <scope>NUCLEOTIDE SEQUENCE</scope>
</reference>
<dbReference type="EMBL" id="AUZY01006288">
    <property type="protein sequence ID" value="EQD54822.1"/>
    <property type="molecule type" value="Genomic_DNA"/>
</dbReference>
<comment type="caution">
    <text evidence="1">The sequence shown here is derived from an EMBL/GenBank/DDBJ whole genome shotgun (WGS) entry which is preliminary data.</text>
</comment>
<dbReference type="PANTHER" id="PTHR34614">
    <property type="match status" value="1"/>
</dbReference>
<gene>
    <name evidence="1" type="ORF">B1B_09491</name>
</gene>
<dbReference type="AlphaFoldDB" id="T1ACN0"/>
<evidence type="ECO:0000313" key="1">
    <source>
        <dbReference type="EMBL" id="EQD54822.1"/>
    </source>
</evidence>
<feature type="non-terminal residue" evidence="1">
    <location>
        <position position="136"/>
    </location>
</feature>
<dbReference type="PANTHER" id="PTHR34614:SF2">
    <property type="entry name" value="TRANSPOSASE IS4-LIKE DOMAIN-CONTAINING PROTEIN"/>
    <property type="match status" value="1"/>
</dbReference>
<reference evidence="1" key="1">
    <citation type="submission" date="2013-08" db="EMBL/GenBank/DDBJ databases">
        <authorList>
            <person name="Mendez C."/>
            <person name="Richter M."/>
            <person name="Ferrer M."/>
            <person name="Sanchez J."/>
        </authorList>
    </citation>
    <scope>NUCLEOTIDE SEQUENCE</scope>
</reference>
<accession>T1ACN0</accession>